<keyword evidence="6 9" id="KW-1133">Transmembrane helix</keyword>
<dbReference type="InterPro" id="IPR004869">
    <property type="entry name" value="MMPL_dom"/>
</dbReference>
<dbReference type="Pfam" id="PF21760">
    <property type="entry name" value="SecD_1st"/>
    <property type="match status" value="1"/>
</dbReference>
<feature type="transmembrane region" description="Helical" evidence="9">
    <location>
        <begin position="17"/>
        <end position="36"/>
    </location>
</feature>
<feature type="transmembrane region" description="Helical" evidence="9">
    <location>
        <begin position="401"/>
        <end position="423"/>
    </location>
</feature>
<dbReference type="Gene3D" id="3.30.1360.200">
    <property type="match status" value="1"/>
</dbReference>
<dbReference type="Gene3D" id="3.30.70.3220">
    <property type="match status" value="1"/>
</dbReference>
<comment type="subunit">
    <text evidence="9">Forms a complex with SecF. Part of the essential Sec protein translocation apparatus which comprises SecA, SecYEG and auxiliary proteins SecDF. Other proteins may also be involved.</text>
</comment>
<dbReference type="NCBIfam" id="TIGR00916">
    <property type="entry name" value="2A0604s01"/>
    <property type="match status" value="1"/>
</dbReference>
<dbReference type="InterPro" id="IPR055344">
    <property type="entry name" value="SecD_SecF_C_bact"/>
</dbReference>
<feature type="transmembrane region" description="Helical" evidence="9">
    <location>
        <begin position="504"/>
        <end position="525"/>
    </location>
</feature>
<proteinExistence type="inferred from homology"/>
<dbReference type="Pfam" id="PF22599">
    <property type="entry name" value="SecDF_P1_head"/>
    <property type="match status" value="1"/>
</dbReference>
<dbReference type="InterPro" id="IPR048631">
    <property type="entry name" value="SecD_1st"/>
</dbReference>
<comment type="function">
    <text evidence="9">Part of the Sec protein translocase complex. Interacts with the SecYEG preprotein conducting channel. SecDF uses the proton motive force (PMF) to complete protein translocation after the ATP-dependent function of SecA.</text>
</comment>
<sequence>MAQTNGVDAQSSPLKRLIVLFVLVAVLIGGLVYGSIVQKETKFTPSLALDLEGGTQLILTPVTTDGSEITQEDVNQAIEIIRQRVDASGVAEAEITAQGGSNIVVGLPGEPSKETLDLVRTSAVLRLRTVIGALAPNALDSAAIAAMKAQAAGQAAPEAKDAPKLSDAQIDAELMKLADKDGDGKLSDQPATKPADSSDEAWITEQMLYDAYKLQCGTQDAQLKGTADNPDTGVVACDTTGQVKYLLGPAEIQGTNLTQASSNLAVDQQGNPSGGWAVSMSFDQAGADKFGEITGRIYNLPAPKNQFAIVLDGRVISAPVPHGAIVGGQAQITGNFTADEAATLANQLSFGSLPLNFEVQSEEQISATLGISQLEAGLIAGLIGLLLIVAYMVWQYHALGWIAVLSILLSTGLSYFVICLLSWTMGYRLSMAGVLGMIISVGVTADSFIVYFERIRDEIRDGRAIRGAITHGWQRAKRTIIISDCVNLLASIVLYILTVGSVRGFAFTLGITTVLDLIVVMMFTYPLMELLGRSKFFGHGMPYSGLNEAKLRKTPRYRGRGSKSLQHDVHPNENVGVDPKVQEDSESSVLEANASSSNTTFSLAQQRAAERRAKKNLAATEIVEGSDE</sequence>
<comment type="similarity">
    <text evidence="9">Belongs to the SecD/SecF family. SecD subfamily.</text>
</comment>
<evidence type="ECO:0000256" key="7">
    <source>
        <dbReference type="ARBA" id="ARBA00023010"/>
    </source>
</evidence>
<feature type="domain" description="Protein translocase subunit SecDF P1" evidence="12">
    <location>
        <begin position="74"/>
        <end position="130"/>
    </location>
</feature>
<feature type="region of interest" description="Disordered" evidence="10">
    <location>
        <begin position="557"/>
        <end position="610"/>
    </location>
</feature>
<dbReference type="Gene3D" id="1.20.1640.10">
    <property type="entry name" value="Multidrug efflux transporter AcrB transmembrane domain"/>
    <property type="match status" value="1"/>
</dbReference>
<feature type="transmembrane region" description="Helical" evidence="9">
    <location>
        <begin position="480"/>
        <end position="498"/>
    </location>
</feature>
<keyword evidence="5 9" id="KW-0653">Protein transport</keyword>
<evidence type="ECO:0000256" key="5">
    <source>
        <dbReference type="ARBA" id="ARBA00022927"/>
    </source>
</evidence>
<protein>
    <recommendedName>
        <fullName evidence="9">Protein translocase subunit SecD</fullName>
    </recommendedName>
</protein>
<evidence type="ECO:0000259" key="11">
    <source>
        <dbReference type="Pfam" id="PF03176"/>
    </source>
</evidence>
<evidence type="ECO:0000256" key="9">
    <source>
        <dbReference type="HAMAP-Rule" id="MF_01463"/>
    </source>
</evidence>
<feature type="transmembrane region" description="Helical" evidence="9">
    <location>
        <begin position="429"/>
        <end position="452"/>
    </location>
</feature>
<feature type="domain" description="SecDF P1 head subdomain" evidence="13">
    <location>
        <begin position="242"/>
        <end position="354"/>
    </location>
</feature>
<evidence type="ECO:0000256" key="2">
    <source>
        <dbReference type="ARBA" id="ARBA00022448"/>
    </source>
</evidence>
<dbReference type="HAMAP" id="MF_01463_B">
    <property type="entry name" value="SecD_B"/>
    <property type="match status" value="1"/>
</dbReference>
<keyword evidence="4 9" id="KW-0812">Transmembrane</keyword>
<dbReference type="PANTHER" id="PTHR30081">
    <property type="entry name" value="PROTEIN-EXPORT MEMBRANE PROTEIN SEC"/>
    <property type="match status" value="1"/>
</dbReference>
<evidence type="ECO:0000256" key="3">
    <source>
        <dbReference type="ARBA" id="ARBA00022475"/>
    </source>
</evidence>
<evidence type="ECO:0000313" key="15">
    <source>
        <dbReference type="Proteomes" id="UP001266099"/>
    </source>
</evidence>
<name>A0ABU1T1K0_9ACTO</name>
<evidence type="ECO:0000256" key="10">
    <source>
        <dbReference type="SAM" id="MobiDB-lite"/>
    </source>
</evidence>
<comment type="caution">
    <text evidence="14">The sequence shown here is derived from an EMBL/GenBank/DDBJ whole genome shotgun (WGS) entry which is preliminary data.</text>
</comment>
<keyword evidence="7 9" id="KW-0811">Translocation</keyword>
<evidence type="ECO:0000256" key="6">
    <source>
        <dbReference type="ARBA" id="ARBA00022989"/>
    </source>
</evidence>
<feature type="domain" description="Membrane transport protein MMPL" evidence="11">
    <location>
        <begin position="372"/>
        <end position="537"/>
    </location>
</feature>
<evidence type="ECO:0000313" key="14">
    <source>
        <dbReference type="EMBL" id="MDR6938731.1"/>
    </source>
</evidence>
<dbReference type="NCBIfam" id="TIGR01129">
    <property type="entry name" value="secD"/>
    <property type="match status" value="1"/>
</dbReference>
<dbReference type="Pfam" id="PF03176">
    <property type="entry name" value="MMPL"/>
    <property type="match status" value="1"/>
</dbReference>
<reference evidence="14 15" key="1">
    <citation type="submission" date="2023-07" db="EMBL/GenBank/DDBJ databases">
        <title>Sequencing the genomes of 1000 actinobacteria strains.</title>
        <authorList>
            <person name="Klenk H.-P."/>
        </authorList>
    </citation>
    <scope>NUCLEOTIDE SEQUENCE [LARGE SCALE GENOMIC DNA]</scope>
    <source>
        <strain evidence="14 15">DSM 15539</strain>
    </source>
</reference>
<dbReference type="SUPFAM" id="SSF82866">
    <property type="entry name" value="Multidrug efflux transporter AcrB transmembrane domain"/>
    <property type="match status" value="1"/>
</dbReference>
<accession>A0ABU1T1K0</accession>
<keyword evidence="3 9" id="KW-1003">Cell membrane</keyword>
<comment type="subcellular location">
    <subcellularLocation>
        <location evidence="9">Cell membrane</location>
        <topology evidence="9">Multi-pass membrane protein</topology>
    </subcellularLocation>
    <subcellularLocation>
        <location evidence="1">Membrane</location>
        <topology evidence="1">Multi-pass membrane protein</topology>
    </subcellularLocation>
</comment>
<evidence type="ECO:0000256" key="8">
    <source>
        <dbReference type="ARBA" id="ARBA00023136"/>
    </source>
</evidence>
<keyword evidence="2 9" id="KW-0813">Transport</keyword>
<dbReference type="EMBL" id="JAVDUJ010000001">
    <property type="protein sequence ID" value="MDR6938731.1"/>
    <property type="molecule type" value="Genomic_DNA"/>
</dbReference>
<evidence type="ECO:0000259" key="12">
    <source>
        <dbReference type="Pfam" id="PF21760"/>
    </source>
</evidence>
<feature type="region of interest" description="Disordered" evidence="10">
    <location>
        <begin position="180"/>
        <end position="199"/>
    </location>
</feature>
<keyword evidence="15" id="KW-1185">Reference proteome</keyword>
<organism evidence="14 15">
    <name type="scientific">Arcanobacterium hippocoleae</name>
    <dbReference type="NCBI Taxonomy" id="149017"/>
    <lineage>
        <taxon>Bacteria</taxon>
        <taxon>Bacillati</taxon>
        <taxon>Actinomycetota</taxon>
        <taxon>Actinomycetes</taxon>
        <taxon>Actinomycetales</taxon>
        <taxon>Actinomycetaceae</taxon>
        <taxon>Arcanobacterium</taxon>
    </lineage>
</organism>
<dbReference type="PANTHER" id="PTHR30081:SF1">
    <property type="entry name" value="PROTEIN TRANSLOCASE SUBUNIT SECD"/>
    <property type="match status" value="1"/>
</dbReference>
<feature type="transmembrane region" description="Helical" evidence="9">
    <location>
        <begin position="376"/>
        <end position="394"/>
    </location>
</feature>
<dbReference type="Proteomes" id="UP001266099">
    <property type="component" value="Unassembled WGS sequence"/>
</dbReference>
<dbReference type="InterPro" id="IPR005791">
    <property type="entry name" value="SecD"/>
</dbReference>
<evidence type="ECO:0000256" key="1">
    <source>
        <dbReference type="ARBA" id="ARBA00004141"/>
    </source>
</evidence>
<evidence type="ECO:0000259" key="13">
    <source>
        <dbReference type="Pfam" id="PF22599"/>
    </source>
</evidence>
<dbReference type="RefSeq" id="WP_309954771.1">
    <property type="nucleotide sequence ID" value="NZ_JAVDUJ010000001.1"/>
</dbReference>
<dbReference type="InterPro" id="IPR022813">
    <property type="entry name" value="SecD/SecF_arch_bac"/>
</dbReference>
<keyword evidence="8 9" id="KW-0472">Membrane</keyword>
<dbReference type="InterPro" id="IPR054384">
    <property type="entry name" value="SecDF_P1_head"/>
</dbReference>
<feature type="compositionally biased region" description="Polar residues" evidence="10">
    <location>
        <begin position="587"/>
        <end position="603"/>
    </location>
</feature>
<evidence type="ECO:0000256" key="4">
    <source>
        <dbReference type="ARBA" id="ARBA00022692"/>
    </source>
</evidence>
<gene>
    <name evidence="9" type="primary">secD</name>
    <name evidence="14" type="ORF">J2S36_000274</name>
</gene>